<comment type="function">
    <text evidence="1">Dynein-attachment factor required for cilia motility.</text>
</comment>
<dbReference type="GO" id="GO:0003351">
    <property type="term" value="P:epithelial cilium movement involved in extracellular fluid movement"/>
    <property type="evidence" value="ECO:0007669"/>
    <property type="project" value="TreeGrafter"/>
</dbReference>
<keyword evidence="7" id="KW-0282">Flagellum</keyword>
<evidence type="ECO:0000256" key="6">
    <source>
        <dbReference type="ARBA" id="ARBA00022794"/>
    </source>
</evidence>
<keyword evidence="9" id="KW-0966">Cell projection</keyword>
<comment type="subunit">
    <text evidence="4">Homodimer.</text>
</comment>
<evidence type="ECO:0000313" key="13">
    <source>
        <dbReference type="EMBL" id="CAD5115765.1"/>
    </source>
</evidence>
<dbReference type="GO" id="GO:0031514">
    <property type="term" value="C:motile cilium"/>
    <property type="evidence" value="ECO:0007669"/>
    <property type="project" value="UniProtKB-SubCell"/>
</dbReference>
<reference evidence="13 14" key="1">
    <citation type="submission" date="2020-08" db="EMBL/GenBank/DDBJ databases">
        <authorList>
            <person name="Hejnol A."/>
        </authorList>
    </citation>
    <scope>NUCLEOTIDE SEQUENCE [LARGE SCALE GENOMIC DNA]</scope>
</reference>
<evidence type="ECO:0000256" key="3">
    <source>
        <dbReference type="ARBA" id="ARBA00004496"/>
    </source>
</evidence>
<dbReference type="PANTHER" id="PTHR28572:SF1">
    <property type="entry name" value="COILED-COIL DOMAIN-CONTAINING PROTEIN 103"/>
    <property type="match status" value="1"/>
</dbReference>
<evidence type="ECO:0000256" key="7">
    <source>
        <dbReference type="ARBA" id="ARBA00022846"/>
    </source>
</evidence>
<evidence type="ECO:0000256" key="10">
    <source>
        <dbReference type="ARBA" id="ARBA00049986"/>
    </source>
</evidence>
<organism evidence="13 14">
    <name type="scientific">Dimorphilus gyrociliatus</name>
    <dbReference type="NCBI Taxonomy" id="2664684"/>
    <lineage>
        <taxon>Eukaryota</taxon>
        <taxon>Metazoa</taxon>
        <taxon>Spiralia</taxon>
        <taxon>Lophotrochozoa</taxon>
        <taxon>Annelida</taxon>
        <taxon>Polychaeta</taxon>
        <taxon>Polychaeta incertae sedis</taxon>
        <taxon>Dinophilidae</taxon>
        <taxon>Dimorphilus</taxon>
    </lineage>
</organism>
<evidence type="ECO:0000259" key="11">
    <source>
        <dbReference type="Pfam" id="PF13877"/>
    </source>
</evidence>
<comment type="similarity">
    <text evidence="10">Belongs to the DNAAF19/PR46b family.</text>
</comment>
<evidence type="ECO:0000256" key="9">
    <source>
        <dbReference type="ARBA" id="ARBA00023273"/>
    </source>
</evidence>
<evidence type="ECO:0000256" key="5">
    <source>
        <dbReference type="ARBA" id="ARBA00022490"/>
    </source>
</evidence>
<dbReference type="PANTHER" id="PTHR28572">
    <property type="entry name" value="COILED-COIL DOMAIN-CONTAINING PROTEIN 103"/>
    <property type="match status" value="1"/>
</dbReference>
<comment type="subcellular location">
    <subcellularLocation>
        <location evidence="2">Cell projection</location>
        <location evidence="2">Cilium</location>
        <location evidence="2">Flagellum</location>
    </subcellularLocation>
    <subcellularLocation>
        <location evidence="3">Cytoplasm</location>
    </subcellularLocation>
</comment>
<evidence type="ECO:0000256" key="8">
    <source>
        <dbReference type="ARBA" id="ARBA00023069"/>
    </source>
</evidence>
<dbReference type="OrthoDB" id="447931at2759"/>
<dbReference type="InterPro" id="IPR042422">
    <property type="entry name" value="CC103"/>
</dbReference>
<dbReference type="GO" id="GO:0036159">
    <property type="term" value="P:inner dynein arm assembly"/>
    <property type="evidence" value="ECO:0007669"/>
    <property type="project" value="TreeGrafter"/>
</dbReference>
<dbReference type="Proteomes" id="UP000549394">
    <property type="component" value="Unassembled WGS sequence"/>
</dbReference>
<evidence type="ECO:0000256" key="4">
    <source>
        <dbReference type="ARBA" id="ARBA00011738"/>
    </source>
</evidence>
<protein>
    <submittedName>
        <fullName evidence="13">DgyrCDS4711</fullName>
    </submittedName>
</protein>
<dbReference type="Pfam" id="PF15867">
    <property type="entry name" value="Dynein_attach_N"/>
    <property type="match status" value="1"/>
</dbReference>
<sequence>MSNKKKTEINFDRIDKQVHKAVLADEKYSRENDAKFRALHQKVATYDEFKGIVEASHLKPLDKTDKITTSGTFQQVWNSQASSKDGDDLETNPLNLNLVNIPKNSSDFWKEWRNIKISEEKTNYLLKFKDSQIRQFFKMEIPSDQLESLIKSLSSVGELNRLSTIIECIQNSKRFNLAVSFMSLELKRTLQELTMKLESINPDLVTSMMKILSL</sequence>
<gene>
    <name evidence="13" type="ORF">DGYR_LOCUS4470</name>
</gene>
<comment type="caution">
    <text evidence="13">The sequence shown here is derived from an EMBL/GenBank/DDBJ whole genome shotgun (WGS) entry which is preliminary data.</text>
</comment>
<feature type="domain" description="Dynein attachment factor N-terminal" evidence="12">
    <location>
        <begin position="9"/>
        <end position="78"/>
    </location>
</feature>
<keyword evidence="6" id="KW-0970">Cilium biogenesis/degradation</keyword>
<proteinExistence type="inferred from homology"/>
<accession>A0A7I8VJ84</accession>
<dbReference type="InterPro" id="IPR025986">
    <property type="entry name" value="RPAP3-like_C"/>
</dbReference>
<dbReference type="GO" id="GO:0007368">
    <property type="term" value="P:determination of left/right symmetry"/>
    <property type="evidence" value="ECO:0007669"/>
    <property type="project" value="TreeGrafter"/>
</dbReference>
<evidence type="ECO:0000313" key="14">
    <source>
        <dbReference type="Proteomes" id="UP000549394"/>
    </source>
</evidence>
<dbReference type="GO" id="GO:0036157">
    <property type="term" value="C:outer dynein arm"/>
    <property type="evidence" value="ECO:0007669"/>
    <property type="project" value="InterPro"/>
</dbReference>
<evidence type="ECO:0000259" key="12">
    <source>
        <dbReference type="Pfam" id="PF15867"/>
    </source>
</evidence>
<keyword evidence="5" id="KW-0963">Cytoplasm</keyword>
<dbReference type="Pfam" id="PF13877">
    <property type="entry name" value="RPAP3_C"/>
    <property type="match status" value="1"/>
</dbReference>
<evidence type="ECO:0000256" key="2">
    <source>
        <dbReference type="ARBA" id="ARBA00004230"/>
    </source>
</evidence>
<feature type="domain" description="RNA-polymerase II-associated protein 3-like C-terminal" evidence="11">
    <location>
        <begin position="102"/>
        <end position="184"/>
    </location>
</feature>
<keyword evidence="14" id="KW-1185">Reference proteome</keyword>
<name>A0A7I8VJ84_9ANNE</name>
<keyword evidence="8" id="KW-0969">Cilium</keyword>
<dbReference type="AlphaFoldDB" id="A0A7I8VJ84"/>
<dbReference type="GO" id="GO:0005576">
    <property type="term" value="C:extracellular region"/>
    <property type="evidence" value="ECO:0007669"/>
    <property type="project" value="GOC"/>
</dbReference>
<evidence type="ECO:0000256" key="1">
    <source>
        <dbReference type="ARBA" id="ARBA00004048"/>
    </source>
</evidence>
<dbReference type="InterPro" id="IPR031733">
    <property type="entry name" value="Dynein_attach_N"/>
</dbReference>
<dbReference type="EMBL" id="CAJFCJ010000006">
    <property type="protein sequence ID" value="CAD5115765.1"/>
    <property type="molecule type" value="Genomic_DNA"/>
</dbReference>